<organism evidence="1 2">
    <name type="scientific">Thermanaeromonas toyohensis ToBE</name>
    <dbReference type="NCBI Taxonomy" id="698762"/>
    <lineage>
        <taxon>Bacteria</taxon>
        <taxon>Bacillati</taxon>
        <taxon>Bacillota</taxon>
        <taxon>Clostridia</taxon>
        <taxon>Neomoorellales</taxon>
        <taxon>Neomoorellaceae</taxon>
        <taxon>Thermanaeromonas</taxon>
    </lineage>
</organism>
<evidence type="ECO:0000313" key="2">
    <source>
        <dbReference type="Proteomes" id="UP000192569"/>
    </source>
</evidence>
<dbReference type="Proteomes" id="UP000192569">
    <property type="component" value="Chromosome I"/>
</dbReference>
<accession>A0A1W1VX57</accession>
<reference evidence="1 2" key="1">
    <citation type="submission" date="2017-04" db="EMBL/GenBank/DDBJ databases">
        <authorList>
            <person name="Afonso C.L."/>
            <person name="Miller P.J."/>
            <person name="Scott M.A."/>
            <person name="Spackman E."/>
            <person name="Goraichik I."/>
            <person name="Dimitrov K.M."/>
            <person name="Suarez D.L."/>
            <person name="Swayne D.E."/>
        </authorList>
    </citation>
    <scope>NUCLEOTIDE SEQUENCE [LARGE SCALE GENOMIC DNA]</scope>
    <source>
        <strain evidence="1 2">ToBE</strain>
    </source>
</reference>
<dbReference type="AlphaFoldDB" id="A0A1W1VX57"/>
<dbReference type="RefSeq" id="WP_084665601.1">
    <property type="nucleotide sequence ID" value="NZ_LT838272.1"/>
</dbReference>
<gene>
    <name evidence="1" type="ORF">SAMN00808754_2025</name>
</gene>
<dbReference type="EMBL" id="LT838272">
    <property type="protein sequence ID" value="SMB97916.1"/>
    <property type="molecule type" value="Genomic_DNA"/>
</dbReference>
<sequence length="68" mass="7844">MQPGDFVLVRVFGNKELIRRVVALKKDCVLICTNEEYERAISEGREPISVGFKYEDILGKMQPKTQEK</sequence>
<name>A0A1W1VX57_9FIRM</name>
<proteinExistence type="predicted"/>
<protein>
    <submittedName>
        <fullName evidence="1">3'5'-cyclic nucleotide phosphodiesterase family protein</fullName>
    </submittedName>
</protein>
<keyword evidence="2" id="KW-1185">Reference proteome</keyword>
<evidence type="ECO:0000313" key="1">
    <source>
        <dbReference type="EMBL" id="SMB97916.1"/>
    </source>
</evidence>